<accession>A0A0C2DDF4</accession>
<dbReference type="PANTHER" id="PTHR38537:SF8">
    <property type="entry name" value="FILAMIN-A"/>
    <property type="match status" value="1"/>
</dbReference>
<evidence type="ECO:0000256" key="1">
    <source>
        <dbReference type="ARBA" id="ARBA00009238"/>
    </source>
</evidence>
<dbReference type="Pfam" id="PF00630">
    <property type="entry name" value="Filamin"/>
    <property type="match status" value="2"/>
</dbReference>
<dbReference type="EMBL" id="KN726528">
    <property type="protein sequence ID" value="KIH67908.1"/>
    <property type="molecule type" value="Genomic_DNA"/>
</dbReference>
<dbReference type="PANTHER" id="PTHR38537">
    <property type="entry name" value="JITTERBUG, ISOFORM N"/>
    <property type="match status" value="1"/>
</dbReference>
<dbReference type="AlphaFoldDB" id="A0A0C2DDF4"/>
<dbReference type="InterPro" id="IPR044801">
    <property type="entry name" value="Filamin"/>
</dbReference>
<dbReference type="GO" id="GO:0030036">
    <property type="term" value="P:actin cytoskeleton organization"/>
    <property type="evidence" value="ECO:0007669"/>
    <property type="project" value="InterPro"/>
</dbReference>
<dbReference type="InterPro" id="IPR014756">
    <property type="entry name" value="Ig_E-set"/>
</dbReference>
<protein>
    <submittedName>
        <fullName evidence="4">Filamin/ABP280 repeat protein</fullName>
    </submittedName>
</protein>
<name>A0A0C2DDF4_9BILA</name>
<dbReference type="InterPro" id="IPR001298">
    <property type="entry name" value="Filamin/ABP280_rpt"/>
</dbReference>
<evidence type="ECO:0000256" key="2">
    <source>
        <dbReference type="ARBA" id="ARBA00022737"/>
    </source>
</evidence>
<feature type="repeat" description="Filamin" evidence="3">
    <location>
        <begin position="19"/>
        <end position="121"/>
    </location>
</feature>
<evidence type="ECO:0000313" key="5">
    <source>
        <dbReference type="Proteomes" id="UP000054047"/>
    </source>
</evidence>
<dbReference type="Proteomes" id="UP000054047">
    <property type="component" value="Unassembled WGS sequence"/>
</dbReference>
<keyword evidence="2" id="KW-0677">Repeat</keyword>
<dbReference type="SMART" id="SM00557">
    <property type="entry name" value="IG_FLMN"/>
    <property type="match status" value="2"/>
</dbReference>
<keyword evidence="5" id="KW-1185">Reference proteome</keyword>
<dbReference type="InterPro" id="IPR013783">
    <property type="entry name" value="Ig-like_fold"/>
</dbReference>
<evidence type="ECO:0000313" key="4">
    <source>
        <dbReference type="EMBL" id="KIH67908.1"/>
    </source>
</evidence>
<dbReference type="PROSITE" id="PS50194">
    <property type="entry name" value="FILAMIN_REPEAT"/>
    <property type="match status" value="2"/>
</dbReference>
<sequence>MSVMTYLSQFPVAKLDQVKKPLPPEEPVASGSLESVNDFPVVNLPSEFAISVVGDGYKPKMKITDPDGREVHHIVAEENPHRFTVTYTPQRDGLHHISLSLRDIALGTITPVESASRTVEVLPIVRLCSYPDRVRVGDPVPLRVEGAIRGPIEVVVVDATGGEHPLAVIEGPGKGVYSCEYTPKHPGLHTLNVFYNRVAIHGSPFPLRAVDRSKWNRFCFQIFFE</sequence>
<organism evidence="4 5">
    <name type="scientific">Ancylostoma duodenale</name>
    <dbReference type="NCBI Taxonomy" id="51022"/>
    <lineage>
        <taxon>Eukaryota</taxon>
        <taxon>Metazoa</taxon>
        <taxon>Ecdysozoa</taxon>
        <taxon>Nematoda</taxon>
        <taxon>Chromadorea</taxon>
        <taxon>Rhabditida</taxon>
        <taxon>Rhabditina</taxon>
        <taxon>Rhabditomorpha</taxon>
        <taxon>Strongyloidea</taxon>
        <taxon>Ancylostomatidae</taxon>
        <taxon>Ancylostomatinae</taxon>
        <taxon>Ancylostoma</taxon>
    </lineage>
</organism>
<comment type="similarity">
    <text evidence="1">Belongs to the filamin family.</text>
</comment>
<gene>
    <name evidence="4" type="ORF">ANCDUO_01761</name>
</gene>
<evidence type="ECO:0000256" key="3">
    <source>
        <dbReference type="PROSITE-ProRule" id="PRU00087"/>
    </source>
</evidence>
<dbReference type="Gene3D" id="2.60.40.10">
    <property type="entry name" value="Immunoglobulins"/>
    <property type="match status" value="2"/>
</dbReference>
<reference evidence="4 5" key="1">
    <citation type="submission" date="2013-12" db="EMBL/GenBank/DDBJ databases">
        <title>Draft genome of the parsitic nematode Ancylostoma duodenale.</title>
        <authorList>
            <person name="Mitreva M."/>
        </authorList>
    </citation>
    <scope>NUCLEOTIDE SEQUENCE [LARGE SCALE GENOMIC DNA]</scope>
    <source>
        <strain evidence="4 5">Zhejiang</strain>
    </source>
</reference>
<dbReference type="OrthoDB" id="18740at2759"/>
<dbReference type="InterPro" id="IPR017868">
    <property type="entry name" value="Filamin/ABP280_repeat-like"/>
</dbReference>
<proteinExistence type="inferred from homology"/>
<feature type="repeat" description="Filamin" evidence="3">
    <location>
        <begin position="132"/>
        <end position="209"/>
    </location>
</feature>
<dbReference type="GO" id="GO:0051015">
    <property type="term" value="F:actin filament binding"/>
    <property type="evidence" value="ECO:0007669"/>
    <property type="project" value="InterPro"/>
</dbReference>
<dbReference type="SUPFAM" id="SSF81296">
    <property type="entry name" value="E set domains"/>
    <property type="match status" value="2"/>
</dbReference>